<dbReference type="Pfam" id="PF13413">
    <property type="entry name" value="HTH_25"/>
    <property type="match status" value="1"/>
</dbReference>
<dbReference type="PROSITE" id="PS50943">
    <property type="entry name" value="HTH_CROC1"/>
    <property type="match status" value="1"/>
</dbReference>
<reference evidence="2 3" key="1">
    <citation type="submission" date="2016-10" db="EMBL/GenBank/DDBJ databases">
        <authorList>
            <person name="de Groot N.N."/>
        </authorList>
    </citation>
    <scope>NUCLEOTIDE SEQUENCE [LARGE SCALE GENOMIC DNA]</scope>
    <source>
        <strain evidence="2 3">DSM 3217</strain>
    </source>
</reference>
<keyword evidence="3" id="KW-1185">Reference proteome</keyword>
<gene>
    <name evidence="2" type="ORF">SAMN02910417_01021</name>
</gene>
<dbReference type="SMART" id="SM00530">
    <property type="entry name" value="HTH_XRE"/>
    <property type="match status" value="1"/>
</dbReference>
<proteinExistence type="predicted"/>
<dbReference type="InterPro" id="IPR010982">
    <property type="entry name" value="Lambda_DNA-bd_dom_sf"/>
</dbReference>
<protein>
    <submittedName>
        <fullName evidence="2">Helix-turn-helix domain-containing protein</fullName>
    </submittedName>
</protein>
<dbReference type="Proteomes" id="UP000199228">
    <property type="component" value="Unassembled WGS sequence"/>
</dbReference>
<dbReference type="Gene3D" id="1.10.260.40">
    <property type="entry name" value="lambda repressor-like DNA-binding domains"/>
    <property type="match status" value="1"/>
</dbReference>
<dbReference type="RefSeq" id="WP_090172901.1">
    <property type="nucleotide sequence ID" value="NZ_FMXR01000007.1"/>
</dbReference>
<evidence type="ECO:0000259" key="1">
    <source>
        <dbReference type="PROSITE" id="PS50943"/>
    </source>
</evidence>
<organism evidence="2 3">
    <name type="scientific">Eubacterium oxidoreducens</name>
    <dbReference type="NCBI Taxonomy" id="1732"/>
    <lineage>
        <taxon>Bacteria</taxon>
        <taxon>Bacillati</taxon>
        <taxon>Bacillota</taxon>
        <taxon>Clostridia</taxon>
        <taxon>Eubacteriales</taxon>
        <taxon>Eubacteriaceae</taxon>
        <taxon>Eubacterium</taxon>
    </lineage>
</organism>
<dbReference type="SUPFAM" id="SSF47413">
    <property type="entry name" value="lambda repressor-like DNA-binding domains"/>
    <property type="match status" value="1"/>
</dbReference>
<dbReference type="InterPro" id="IPR001387">
    <property type="entry name" value="Cro/C1-type_HTH"/>
</dbReference>
<dbReference type="CDD" id="cd00093">
    <property type="entry name" value="HTH_XRE"/>
    <property type="match status" value="1"/>
</dbReference>
<accession>A0A1G6AYE4</accession>
<sequence>MSYFTAKKLKEARVNAGLSQDDVAAVLKISRRKVTAMEADENPILVDDVIQLSYLYKVDVREFLFESYIDQGEEQVLFNRYASVFRLFDQLSDKDKEDVVWVLKQRIKGYI</sequence>
<dbReference type="GO" id="GO:0003677">
    <property type="term" value="F:DNA binding"/>
    <property type="evidence" value="ECO:0007669"/>
    <property type="project" value="InterPro"/>
</dbReference>
<dbReference type="AlphaFoldDB" id="A0A1G6AYE4"/>
<evidence type="ECO:0000313" key="3">
    <source>
        <dbReference type="Proteomes" id="UP000199228"/>
    </source>
</evidence>
<name>A0A1G6AYE4_EUBOX</name>
<feature type="domain" description="HTH cro/C1-type" evidence="1">
    <location>
        <begin position="9"/>
        <end position="63"/>
    </location>
</feature>
<evidence type="ECO:0000313" key="2">
    <source>
        <dbReference type="EMBL" id="SDB13334.1"/>
    </source>
</evidence>
<dbReference type="STRING" id="1732.SAMN02910417_01021"/>
<dbReference type="EMBL" id="FMXR01000007">
    <property type="protein sequence ID" value="SDB13334.1"/>
    <property type="molecule type" value="Genomic_DNA"/>
</dbReference>
<dbReference type="OrthoDB" id="9801008at2"/>